<dbReference type="GO" id="GO:0003677">
    <property type="term" value="F:DNA binding"/>
    <property type="evidence" value="ECO:0007669"/>
    <property type="project" value="InterPro"/>
</dbReference>
<dbReference type="Proteomes" id="UP000591371">
    <property type="component" value="Unassembled WGS sequence"/>
</dbReference>
<dbReference type="Pfam" id="PF02371">
    <property type="entry name" value="Transposase_20"/>
    <property type="match status" value="1"/>
</dbReference>
<dbReference type="PANTHER" id="PTHR33055:SF3">
    <property type="entry name" value="PUTATIVE TRANSPOSASE FOR IS117-RELATED"/>
    <property type="match status" value="1"/>
</dbReference>
<dbReference type="AlphaFoldDB" id="A0A826J6H4"/>
<feature type="domain" description="Transposase IS116/IS110/IS902 C-terminal" evidence="2">
    <location>
        <begin position="195"/>
        <end position="275"/>
    </location>
</feature>
<feature type="domain" description="Transposase IS110-like N-terminal" evidence="1">
    <location>
        <begin position="5"/>
        <end position="134"/>
    </location>
</feature>
<dbReference type="GO" id="GO:0006313">
    <property type="term" value="P:DNA transposition"/>
    <property type="evidence" value="ECO:0007669"/>
    <property type="project" value="InterPro"/>
</dbReference>
<evidence type="ECO:0000259" key="2">
    <source>
        <dbReference type="Pfam" id="PF02371"/>
    </source>
</evidence>
<dbReference type="GO" id="GO:0004803">
    <property type="term" value="F:transposase activity"/>
    <property type="evidence" value="ECO:0007669"/>
    <property type="project" value="InterPro"/>
</dbReference>
<dbReference type="InterPro" id="IPR003346">
    <property type="entry name" value="Transposase_20"/>
</dbReference>
<proteinExistence type="predicted"/>
<dbReference type="InterPro" id="IPR047650">
    <property type="entry name" value="Transpos_IS110"/>
</dbReference>
<dbReference type="EMBL" id="AASATZ010000073">
    <property type="protein sequence ID" value="EFA4421072.1"/>
    <property type="molecule type" value="Genomic_DNA"/>
</dbReference>
<gene>
    <name evidence="3" type="ORF">D3G36_25145</name>
</gene>
<dbReference type="Pfam" id="PF01548">
    <property type="entry name" value="DEDD_Tnp_IS110"/>
    <property type="match status" value="1"/>
</dbReference>
<dbReference type="NCBIfam" id="NF033542">
    <property type="entry name" value="transpos_IS110"/>
    <property type="match status" value="1"/>
</dbReference>
<evidence type="ECO:0000313" key="4">
    <source>
        <dbReference type="Proteomes" id="UP000591371"/>
    </source>
</evidence>
<dbReference type="InterPro" id="IPR002525">
    <property type="entry name" value="Transp_IS110-like_N"/>
</dbReference>
<dbReference type="PANTHER" id="PTHR33055">
    <property type="entry name" value="TRANSPOSASE FOR INSERTION SEQUENCE ELEMENT IS1111A"/>
    <property type="match status" value="1"/>
</dbReference>
<accession>A0A826J6H4</accession>
<protein>
    <submittedName>
        <fullName evidence="3">IS110 family transposase</fullName>
    </submittedName>
</protein>
<dbReference type="RefSeq" id="WP_096951497.1">
    <property type="nucleotide sequence ID" value="NZ_CP148424.1"/>
</dbReference>
<name>A0A826J6H4_ECOLX</name>
<evidence type="ECO:0000259" key="1">
    <source>
        <dbReference type="Pfam" id="PF01548"/>
    </source>
</evidence>
<evidence type="ECO:0000313" key="3">
    <source>
        <dbReference type="EMBL" id="EFA4421072.1"/>
    </source>
</evidence>
<sequence>MTVYIGIDIASKKFDAAELRDGAYRCKTFENTPTGFTALYNWLKTNSIPDIHVCLDATGSYGTALATFLYEKNLKVSVVNPARIKGFAASELTRTKTDKADSRLIARFCKAAQPDPWRPVPAPVRKLQVLVRRIGALNGMLRMECNHRENADIDAQESVERMITHLKMELKSVRRAIKEHISNVPELKKQNDLQLSIPGIGAVSASLILSFMASKDFTKAKEVTVFLGLNPRHHQSGTSVRGKTRMSKMGDAKLRCALYMPALVALQHNPDIRAFGLRLLAAGKPRMLVVGAIMRKLIHIIFGVLKAGTGFSSRVTVNAGFNQ</sequence>
<organism evidence="3 4">
    <name type="scientific">Escherichia coli</name>
    <dbReference type="NCBI Taxonomy" id="562"/>
    <lineage>
        <taxon>Bacteria</taxon>
        <taxon>Pseudomonadati</taxon>
        <taxon>Pseudomonadota</taxon>
        <taxon>Gammaproteobacteria</taxon>
        <taxon>Enterobacterales</taxon>
        <taxon>Enterobacteriaceae</taxon>
        <taxon>Escherichia</taxon>
    </lineage>
</organism>
<reference evidence="3 4" key="1">
    <citation type="submission" date="2019-03" db="EMBL/GenBank/DDBJ databases">
        <authorList>
            <consortium name="GenomeTrakr network: Whole genome sequencing for foodborne pathogen traceback"/>
        </authorList>
    </citation>
    <scope>NUCLEOTIDE SEQUENCE [LARGE SCALE GENOMIC DNA]</scope>
    <source>
        <strain evidence="3 4">PSU-1190</strain>
    </source>
</reference>
<comment type="caution">
    <text evidence="3">The sequence shown here is derived from an EMBL/GenBank/DDBJ whole genome shotgun (WGS) entry which is preliminary data.</text>
</comment>